<dbReference type="Gene3D" id="3.20.20.240">
    <property type="entry name" value="Methylmalonyl-CoA mutase"/>
    <property type="match status" value="1"/>
</dbReference>
<dbReference type="PANTHER" id="PTHR48101">
    <property type="entry name" value="METHYLMALONYL-COA MUTASE, MITOCHONDRIAL-RELATED"/>
    <property type="match status" value="1"/>
</dbReference>
<proteinExistence type="inferred from homology"/>
<dbReference type="PANTHER" id="PTHR48101:SF4">
    <property type="entry name" value="METHYLMALONYL-COA MUTASE, MITOCHONDRIAL"/>
    <property type="match status" value="1"/>
</dbReference>
<evidence type="ECO:0000256" key="5">
    <source>
        <dbReference type="ARBA" id="ARBA00023285"/>
    </source>
</evidence>
<comment type="similarity">
    <text evidence="2">Belongs to the methylmalonyl-CoA mutase family.</text>
</comment>
<dbReference type="EMBL" id="JBEUWX010000001">
    <property type="protein sequence ID" value="MFA9948799.1"/>
    <property type="molecule type" value="Genomic_DNA"/>
</dbReference>
<name>A0ABV4UAJ0_9RHOO</name>
<dbReference type="InterPro" id="IPR006099">
    <property type="entry name" value="MeMalonylCoA_mutase_a/b_cat"/>
</dbReference>
<dbReference type="Pfam" id="PF01642">
    <property type="entry name" value="MM_CoA_mutase"/>
    <property type="match status" value="1"/>
</dbReference>
<organism evidence="7 8">
    <name type="scientific">Dentiradicibacter hellwigii</name>
    <dbReference type="NCBI Taxonomy" id="3149053"/>
    <lineage>
        <taxon>Bacteria</taxon>
        <taxon>Pseudomonadati</taxon>
        <taxon>Pseudomonadota</taxon>
        <taxon>Betaproteobacteria</taxon>
        <taxon>Rhodocyclales</taxon>
        <taxon>Rhodocyclaceae</taxon>
        <taxon>Dentiradicibacter</taxon>
    </lineage>
</organism>
<accession>A0ABV4UAJ0</accession>
<evidence type="ECO:0000313" key="7">
    <source>
        <dbReference type="EMBL" id="MFA9948799.1"/>
    </source>
</evidence>
<dbReference type="NCBIfam" id="TIGR00641">
    <property type="entry name" value="acid_CoA_mut_N"/>
    <property type="match status" value="1"/>
</dbReference>
<keyword evidence="8" id="KW-1185">Reference proteome</keyword>
<keyword evidence="4" id="KW-0413">Isomerase</keyword>
<dbReference type="SUPFAM" id="SSF51703">
    <property type="entry name" value="Cobalamin (vitamin B12)-dependent enzymes"/>
    <property type="match status" value="1"/>
</dbReference>
<dbReference type="InterPro" id="IPR036724">
    <property type="entry name" value="Cobalamin-bd_sf"/>
</dbReference>
<dbReference type="RefSeq" id="WP_418889972.1">
    <property type="nucleotide sequence ID" value="NZ_JBEUWX010000001.1"/>
</dbReference>
<comment type="cofactor">
    <cofactor evidence="1">
        <name>adenosylcob(III)alamin</name>
        <dbReference type="ChEBI" id="CHEBI:18408"/>
    </cofactor>
</comment>
<evidence type="ECO:0000256" key="2">
    <source>
        <dbReference type="ARBA" id="ARBA00008465"/>
    </source>
</evidence>
<dbReference type="Gene3D" id="3.40.50.280">
    <property type="entry name" value="Cobalamin-binding domain"/>
    <property type="match status" value="1"/>
</dbReference>
<protein>
    <submittedName>
        <fullName evidence="7">Methylmalonyl-CoA mutase family protein</fullName>
    </submittedName>
</protein>
<keyword evidence="5" id="KW-0170">Cobalt</keyword>
<evidence type="ECO:0000313" key="8">
    <source>
        <dbReference type="Proteomes" id="UP001574673"/>
    </source>
</evidence>
<dbReference type="InterPro" id="IPR006098">
    <property type="entry name" value="MMCoA_mutase_a_cat"/>
</dbReference>
<sequence length="726" mass="79614">MSDQQTTVDITKIDAERGFFDEFKKPSKEEWKEEATAALKGAPFDKVMYTKTYEGLTIEPIYMAEDIEGLPHLKSKPGFQPFVRSTRPNGYIKAPWKINQELTLAFPQTFNEEARFDIARGQTGLNIVLDHPTRSGQSPANASEEDVGRDGVSLETLHDVSTIFQGIDLKTVPVQCFTGAISLPMLAMLSVAMQDNEAGVNHLHWVDGCVGSDPLAVLATEGKLPVSLKMAYDSMHQATAWAAKKAPKLQTIFVQGHPYHNAGAASTEEVAFALATAAEYLREMIQRGLSIDQVAPRIRFGFSLGSIFFMEIAKLRAARILWAQIVAAFGGNEDAQKMTIHGRTSAYNKTVFDPYVNMLRVTSEGFSGAVGGVDSMHLSPFDEPIRTPDRFSRRIARNVQVMLQEESRFTMPIDLGGGAYSIEKLTHEFGQSAWKIFQEIEKNGGMSAAIMAGLPQKMAAATAAKRAKAVETRSDVILGTNMYANLVEKKIEVPLVDRKALKQTRVDDVAQHAHINQDYTLGFDLTNIEKGFSSPVGASVELAIDAVDKGATLSQLFEVLSSFDSERPTAEPLKIARLAEAFEHLRQDVETRFAEKGEKLRLFLANMGPIPQHKPRADFARGFFEVAGFEVIGNEGFATAEEAADAALASGAPVVVICSTDATYPDYVPTVAKRIKAAKPNTTVIVAGKQPPEVTETFNAAGVDDYIHVRANCYEINKKLQEKYMG</sequence>
<feature type="domain" description="Methylmalonyl-CoA mutase alpha/beta chain catalytic" evidence="6">
    <location>
        <begin position="51"/>
        <end position="562"/>
    </location>
</feature>
<evidence type="ECO:0000256" key="1">
    <source>
        <dbReference type="ARBA" id="ARBA00001922"/>
    </source>
</evidence>
<evidence type="ECO:0000256" key="3">
    <source>
        <dbReference type="ARBA" id="ARBA00022628"/>
    </source>
</evidence>
<gene>
    <name evidence="7" type="ORF">ABCS64_00405</name>
</gene>
<dbReference type="InterPro" id="IPR016176">
    <property type="entry name" value="Cbl-dep_enz_cat"/>
</dbReference>
<dbReference type="SUPFAM" id="SSF52242">
    <property type="entry name" value="Cobalamin (vitamin B12)-binding domain"/>
    <property type="match status" value="1"/>
</dbReference>
<reference evidence="8" key="1">
    <citation type="submission" date="2024-06" db="EMBL/GenBank/DDBJ databases">
        <title>Radixoralia hellwigii gen. nov., sp nov., isolated from a root canal in the human oral cavity.</title>
        <authorList>
            <person name="Bartsch S."/>
            <person name="Wittmer A."/>
            <person name="Schulz A.-K."/>
            <person name="Neumann-Schaal M."/>
            <person name="Wolf J."/>
            <person name="Gronow S."/>
            <person name="Tennert C."/>
            <person name="Haecker G."/>
            <person name="Cieplik F."/>
            <person name="Al-Ahmad A."/>
        </authorList>
    </citation>
    <scope>NUCLEOTIDE SEQUENCE [LARGE SCALE GENOMIC DNA]</scope>
    <source>
        <strain evidence="8">Wk13</strain>
    </source>
</reference>
<evidence type="ECO:0000256" key="4">
    <source>
        <dbReference type="ARBA" id="ARBA00023235"/>
    </source>
</evidence>
<keyword evidence="3" id="KW-0846">Cobalamin</keyword>
<dbReference type="CDD" id="cd03677">
    <property type="entry name" value="MM_CoA_mutase_beta"/>
    <property type="match status" value="1"/>
</dbReference>
<dbReference type="Proteomes" id="UP001574673">
    <property type="component" value="Unassembled WGS sequence"/>
</dbReference>
<evidence type="ECO:0000259" key="6">
    <source>
        <dbReference type="Pfam" id="PF01642"/>
    </source>
</evidence>
<comment type="caution">
    <text evidence="7">The sequence shown here is derived from an EMBL/GenBank/DDBJ whole genome shotgun (WGS) entry which is preliminary data.</text>
</comment>